<evidence type="ECO:0000256" key="1">
    <source>
        <dbReference type="SAM" id="MobiDB-lite"/>
    </source>
</evidence>
<dbReference type="EMBL" id="SSTD01003829">
    <property type="protein sequence ID" value="TYK25289.1"/>
    <property type="molecule type" value="Genomic_DNA"/>
</dbReference>
<accession>A0A5D3DPN9</accession>
<comment type="caution">
    <text evidence="3">The sequence shown here is derived from an EMBL/GenBank/DDBJ whole genome shotgun (WGS) entry which is preliminary data.</text>
</comment>
<evidence type="ECO:0000313" key="5">
    <source>
        <dbReference type="Proteomes" id="UP000321947"/>
    </source>
</evidence>
<evidence type="ECO:0000313" key="4">
    <source>
        <dbReference type="Proteomes" id="UP000321393"/>
    </source>
</evidence>
<reference evidence="4 5" key="1">
    <citation type="submission" date="2019-08" db="EMBL/GenBank/DDBJ databases">
        <title>Draft genome sequences of two oriental melons (Cucumis melo L. var makuwa).</title>
        <authorList>
            <person name="Kwon S.-Y."/>
        </authorList>
    </citation>
    <scope>NUCLEOTIDE SEQUENCE [LARGE SCALE GENOMIC DNA]</scope>
    <source>
        <strain evidence="5">cv. Chang Bougi</strain>
        <strain evidence="4">cv. SW 3</strain>
        <tissue evidence="3">Leaf</tissue>
    </source>
</reference>
<proteinExistence type="predicted"/>
<evidence type="ECO:0000313" key="3">
    <source>
        <dbReference type="EMBL" id="TYK25289.1"/>
    </source>
</evidence>
<dbReference type="Proteomes" id="UP000321393">
    <property type="component" value="Unassembled WGS sequence"/>
</dbReference>
<dbReference type="EMBL" id="SSTE01014973">
    <property type="protein sequence ID" value="KAA0043845.1"/>
    <property type="molecule type" value="Genomic_DNA"/>
</dbReference>
<name>A0A5D3DPN9_CUCMM</name>
<dbReference type="AlphaFoldDB" id="A0A5D3DPN9"/>
<sequence length="110" mass="12493">MHCVPPRLARPTPSMSTAMSQTNPKSKLRLKPQSKPSASSRHHDEQRRHSYPRQASNHRQRQTTRQLEFGQFGIRVNCLSPYGLARGMVTKLDGMQFEMVMSSMANLKGV</sequence>
<gene>
    <name evidence="3" type="ORF">E5676_scaffold352G004250</name>
    <name evidence="2" type="ORF">E6C27_scaffold236G001800</name>
</gene>
<organism evidence="3 5">
    <name type="scientific">Cucumis melo var. makuwa</name>
    <name type="common">Oriental melon</name>
    <dbReference type="NCBI Taxonomy" id="1194695"/>
    <lineage>
        <taxon>Eukaryota</taxon>
        <taxon>Viridiplantae</taxon>
        <taxon>Streptophyta</taxon>
        <taxon>Embryophyta</taxon>
        <taxon>Tracheophyta</taxon>
        <taxon>Spermatophyta</taxon>
        <taxon>Magnoliopsida</taxon>
        <taxon>eudicotyledons</taxon>
        <taxon>Gunneridae</taxon>
        <taxon>Pentapetalae</taxon>
        <taxon>rosids</taxon>
        <taxon>fabids</taxon>
        <taxon>Cucurbitales</taxon>
        <taxon>Cucurbitaceae</taxon>
        <taxon>Benincaseae</taxon>
        <taxon>Cucumis</taxon>
    </lineage>
</organism>
<feature type="region of interest" description="Disordered" evidence="1">
    <location>
        <begin position="1"/>
        <end position="67"/>
    </location>
</feature>
<evidence type="ECO:0000313" key="2">
    <source>
        <dbReference type="EMBL" id="KAA0043845.1"/>
    </source>
</evidence>
<dbReference type="OrthoDB" id="294295at2759"/>
<protein>
    <submittedName>
        <fullName evidence="3">Secoisolariciresinol dehydrogenase-like</fullName>
    </submittedName>
</protein>
<dbReference type="Proteomes" id="UP000321947">
    <property type="component" value="Unassembled WGS sequence"/>
</dbReference>
<feature type="compositionally biased region" description="Polar residues" evidence="1">
    <location>
        <begin position="13"/>
        <end position="25"/>
    </location>
</feature>